<evidence type="ECO:0000313" key="2">
    <source>
        <dbReference type="EMBL" id="PLB55168.1"/>
    </source>
</evidence>
<evidence type="ECO:0000313" key="3">
    <source>
        <dbReference type="Proteomes" id="UP000234275"/>
    </source>
</evidence>
<dbReference type="EMBL" id="MSFO01000001">
    <property type="protein sequence ID" value="PLB55168.1"/>
    <property type="molecule type" value="Genomic_DNA"/>
</dbReference>
<dbReference type="PRINTS" id="PR00301">
    <property type="entry name" value="HEATSHOCK70"/>
</dbReference>
<dbReference type="CDD" id="cd10170">
    <property type="entry name" value="ASKHA_NBD_HSP70"/>
    <property type="match status" value="1"/>
</dbReference>
<dbReference type="AlphaFoldDB" id="A0A2I2GQK9"/>
<dbReference type="RefSeq" id="XP_024710470.1">
    <property type="nucleotide sequence ID" value="XM_024852774.1"/>
</dbReference>
<feature type="compositionally biased region" description="Polar residues" evidence="1">
    <location>
        <begin position="289"/>
        <end position="300"/>
    </location>
</feature>
<feature type="region of interest" description="Disordered" evidence="1">
    <location>
        <begin position="283"/>
        <end position="306"/>
    </location>
</feature>
<proteinExistence type="predicted"/>
<dbReference type="GeneID" id="36560472"/>
<organism evidence="2 3">
    <name type="scientific">Aspergillus steynii IBT 23096</name>
    <dbReference type="NCBI Taxonomy" id="1392250"/>
    <lineage>
        <taxon>Eukaryota</taxon>
        <taxon>Fungi</taxon>
        <taxon>Dikarya</taxon>
        <taxon>Ascomycota</taxon>
        <taxon>Pezizomycotina</taxon>
        <taxon>Eurotiomycetes</taxon>
        <taxon>Eurotiomycetidae</taxon>
        <taxon>Eurotiales</taxon>
        <taxon>Aspergillaceae</taxon>
        <taxon>Aspergillus</taxon>
        <taxon>Aspergillus subgen. Circumdati</taxon>
    </lineage>
</organism>
<dbReference type="Gene3D" id="3.30.420.40">
    <property type="match status" value="1"/>
</dbReference>
<evidence type="ECO:0000256" key="1">
    <source>
        <dbReference type="SAM" id="MobiDB-lite"/>
    </source>
</evidence>
<sequence length="524" mass="58342">MSQGPSYVVGIDFGTTYSGIAWALEGSKNDIQVVSAWQDQRNRTYAKVPSVIDYDDKGRGVRWGYQVDLSTKGFRGIKLLLDDEQKFGYAHSLASGGLLEKHNKSAVQVTADYLERLVRHAKQIMLQDRLIPDQTDMNLRYILTVPAVWSDKAKDRTMSAAIQAGLPAEDISLISEPEAAALHALRKVLPGSFSGNDVFIVCDAGGGTVDLIAYRIKTLEPLELVEVTEGTGRVCGSLFLDERFENLVRGRMGAEKYDFLPDPCKDAVRSYWQDRVKPYYAGREEKSETSTGPSQSCSTLEDSDTVVGDDEYTEPDKFIPIANVQDDPTIPIIGGCFPLSANDLERIFEPIVRDVEELVAGQVATIAQRGFSTKAIILVGGFGSSPCLFNRLKKGHPTARILQPQDAWSAVVRGAVHRGLQGNQVESRIARRHYGATCGVPWLPKVHSTQNRYWDDVEELNLATEMRWFIKKASPMYEDQPIRIRLYFTARVDRAQTELIHHSSLYHCNAADAPKTRDDSYCVA</sequence>
<dbReference type="STRING" id="1392250.A0A2I2GQK9"/>
<keyword evidence="3" id="KW-1185">Reference proteome</keyword>
<name>A0A2I2GQK9_9EURO</name>
<dbReference type="InterPro" id="IPR043129">
    <property type="entry name" value="ATPase_NBD"/>
</dbReference>
<comment type="caution">
    <text evidence="2">The sequence shown here is derived from an EMBL/GenBank/DDBJ whole genome shotgun (WGS) entry which is preliminary data.</text>
</comment>
<dbReference type="PANTHER" id="PTHR14187:SF82">
    <property type="entry name" value="FAMILY CHAPERONE, PUTATIVE (AFU_ORTHOLOGUE AFUA_7G08575)-RELATED"/>
    <property type="match status" value="1"/>
</dbReference>
<protein>
    <submittedName>
        <fullName evidence="2">Actin-like ATPase domain-containing protein</fullName>
    </submittedName>
</protein>
<dbReference type="PANTHER" id="PTHR14187">
    <property type="entry name" value="ALPHA KINASE/ELONGATION FACTOR 2 KINASE"/>
    <property type="match status" value="1"/>
</dbReference>
<dbReference type="Proteomes" id="UP000234275">
    <property type="component" value="Unassembled WGS sequence"/>
</dbReference>
<gene>
    <name evidence="2" type="ORF">P170DRAFT_470584</name>
</gene>
<accession>A0A2I2GQK9</accession>
<dbReference type="VEuPathDB" id="FungiDB:P170DRAFT_470584"/>
<dbReference type="SUPFAM" id="SSF53067">
    <property type="entry name" value="Actin-like ATPase domain"/>
    <property type="match status" value="2"/>
</dbReference>
<dbReference type="OrthoDB" id="2963168at2759"/>
<reference evidence="2 3" key="1">
    <citation type="submission" date="2016-12" db="EMBL/GenBank/DDBJ databases">
        <title>The genomes of Aspergillus section Nigri reveals drivers in fungal speciation.</title>
        <authorList>
            <consortium name="DOE Joint Genome Institute"/>
            <person name="Vesth T.C."/>
            <person name="Nybo J."/>
            <person name="Theobald S."/>
            <person name="Brandl J."/>
            <person name="Frisvad J.C."/>
            <person name="Nielsen K.F."/>
            <person name="Lyhne E.K."/>
            <person name="Kogle M.E."/>
            <person name="Kuo A."/>
            <person name="Riley R."/>
            <person name="Clum A."/>
            <person name="Nolan M."/>
            <person name="Lipzen A."/>
            <person name="Salamov A."/>
            <person name="Henrissat B."/>
            <person name="Wiebenga A."/>
            <person name="De Vries R.P."/>
            <person name="Grigoriev I.V."/>
            <person name="Mortensen U.H."/>
            <person name="Andersen M.R."/>
            <person name="Baker S.E."/>
        </authorList>
    </citation>
    <scope>NUCLEOTIDE SEQUENCE [LARGE SCALE GENOMIC DNA]</scope>
    <source>
        <strain evidence="2 3">IBT 23096</strain>
    </source>
</reference>